<feature type="region of interest" description="Disordered" evidence="1">
    <location>
        <begin position="1"/>
        <end position="41"/>
    </location>
</feature>
<protein>
    <submittedName>
        <fullName evidence="2">Uncharacterized protein</fullName>
    </submittedName>
</protein>
<dbReference type="Proteomes" id="UP000515312">
    <property type="component" value="Chromosome"/>
</dbReference>
<organism evidence="2 3">
    <name type="scientific">Alloacidobacterium dinghuense</name>
    <dbReference type="NCBI Taxonomy" id="2763107"/>
    <lineage>
        <taxon>Bacteria</taxon>
        <taxon>Pseudomonadati</taxon>
        <taxon>Acidobacteriota</taxon>
        <taxon>Terriglobia</taxon>
        <taxon>Terriglobales</taxon>
        <taxon>Acidobacteriaceae</taxon>
        <taxon>Alloacidobacterium</taxon>
    </lineage>
</organism>
<accession>A0A7G8BN50</accession>
<reference evidence="2 3" key="1">
    <citation type="submission" date="2020-08" db="EMBL/GenBank/DDBJ databases">
        <title>Edaphobacter telluris sp. nov. and Acidobacterium dinghuensis sp. nov., two acidobacteria isolated from forest soil.</title>
        <authorList>
            <person name="Fu J."/>
            <person name="Qiu L."/>
        </authorList>
    </citation>
    <scope>NUCLEOTIDE SEQUENCE [LARGE SCALE GENOMIC DNA]</scope>
    <source>
        <strain evidence="2">4Y35</strain>
    </source>
</reference>
<keyword evidence="3" id="KW-1185">Reference proteome</keyword>
<name>A0A7G8BN50_9BACT</name>
<gene>
    <name evidence="2" type="ORF">H7849_08715</name>
</gene>
<dbReference type="RefSeq" id="WP_186745756.1">
    <property type="nucleotide sequence ID" value="NZ_CP060394.1"/>
</dbReference>
<sequence>MRGHSRFDREKCDRSDSDAGTKGSPNGKAQRHQQQSVQGEHRDPCTLLHCVRVVVEVDVFFGKRALVLLIRKEPQGARSKTGGGDAASHPQLDQRRMLRVDPKITEPPIVNTGGDVISLVDGEPIKPGRDSGAHDCSRYEQKKQTVDEAYANSWCVPVSYACYCKICCLAKNLSEVFPPRSKLA</sequence>
<evidence type="ECO:0000313" key="3">
    <source>
        <dbReference type="Proteomes" id="UP000515312"/>
    </source>
</evidence>
<proteinExistence type="predicted"/>
<dbReference type="EMBL" id="CP060394">
    <property type="protein sequence ID" value="QNI33970.1"/>
    <property type="molecule type" value="Genomic_DNA"/>
</dbReference>
<feature type="compositionally biased region" description="Basic and acidic residues" evidence="1">
    <location>
        <begin position="1"/>
        <end position="19"/>
    </location>
</feature>
<evidence type="ECO:0000313" key="2">
    <source>
        <dbReference type="EMBL" id="QNI33970.1"/>
    </source>
</evidence>
<dbReference type="AlphaFoldDB" id="A0A7G8BN50"/>
<dbReference type="KEGG" id="adin:H7849_08715"/>
<evidence type="ECO:0000256" key="1">
    <source>
        <dbReference type="SAM" id="MobiDB-lite"/>
    </source>
</evidence>